<evidence type="ECO:0000313" key="8">
    <source>
        <dbReference type="EMBL" id="AWN34878.1"/>
    </source>
</evidence>
<feature type="binding site" evidence="6">
    <location>
        <position position="177"/>
    </location>
    <ligand>
        <name>Fe cation</name>
        <dbReference type="ChEBI" id="CHEBI:24875"/>
        <note>catalytic</note>
    </ligand>
</feature>
<feature type="binding site" evidence="6">
    <location>
        <position position="121"/>
    </location>
    <ligand>
        <name>Fe cation</name>
        <dbReference type="ChEBI" id="CHEBI:24875"/>
        <note>catalytic</note>
    </ligand>
</feature>
<dbReference type="InterPro" id="IPR005123">
    <property type="entry name" value="Oxoglu/Fe-dep_dioxygenase_dom"/>
</dbReference>
<dbReference type="PROSITE" id="PS51471">
    <property type="entry name" value="FE2OG_OXY"/>
    <property type="match status" value="1"/>
</dbReference>
<accession>A0A2U8VN25</accession>
<comment type="cofactor">
    <cofactor evidence="6">
        <name>Fe(2+)</name>
        <dbReference type="ChEBI" id="CHEBI:29033"/>
    </cofactor>
    <text evidence="6">Binds 1 Fe(2+) ion per subunit.</text>
</comment>
<feature type="binding site" evidence="5">
    <location>
        <begin position="70"/>
        <end position="72"/>
    </location>
    <ligand>
        <name>substrate</name>
    </ligand>
</feature>
<feature type="binding site" evidence="6">
    <location>
        <position position="123"/>
    </location>
    <ligand>
        <name>Fe cation</name>
        <dbReference type="ChEBI" id="CHEBI:24875"/>
        <note>catalytic</note>
    </ligand>
</feature>
<proteinExistence type="predicted"/>
<dbReference type="PANTHER" id="PTHR16557:SF2">
    <property type="entry name" value="NUCLEIC ACID DIOXYGENASE ALKBH1"/>
    <property type="match status" value="1"/>
</dbReference>
<dbReference type="PANTHER" id="PTHR16557">
    <property type="entry name" value="ALKYLATED DNA REPAIR PROTEIN ALKB-RELATED"/>
    <property type="match status" value="1"/>
</dbReference>
<dbReference type="GO" id="GO:0035515">
    <property type="term" value="F:oxidative RNA demethylase activity"/>
    <property type="evidence" value="ECO:0007669"/>
    <property type="project" value="TreeGrafter"/>
</dbReference>
<dbReference type="InterPro" id="IPR037151">
    <property type="entry name" value="AlkB-like_sf"/>
</dbReference>
<reference evidence="8 9" key="1">
    <citation type="submission" date="2018-05" db="EMBL/GenBank/DDBJ databases">
        <title>Complete Genome Sequence of Methylobacterium sp. 17Sr1-43.</title>
        <authorList>
            <person name="Srinivasan S."/>
        </authorList>
    </citation>
    <scope>NUCLEOTIDE SEQUENCE [LARGE SCALE GENOMIC DNA]</scope>
    <source>
        <strain evidence="8 9">17Sr1-43</strain>
    </source>
</reference>
<evidence type="ECO:0000256" key="3">
    <source>
        <dbReference type="ARBA" id="ARBA00023002"/>
    </source>
</evidence>
<name>A0A2U8VN25_9HYPH</name>
<keyword evidence="9" id="KW-1185">Reference proteome</keyword>
<evidence type="ECO:0000313" key="9">
    <source>
        <dbReference type="Proteomes" id="UP000246058"/>
    </source>
</evidence>
<gene>
    <name evidence="8" type="ORF">DK427_03255</name>
</gene>
<sequence length="224" mass="23573">MEPGIALAPGLVHHPGWLDAASRAALQAEVAAVLAAAPAYTPRMPRTGKPFSVRMTNAGPLGWVSDAAGYRYQPQHPETGAPWPPLPPTVLRAWAALAGYAAPPEACLINLYGPEARMGLHQDRDERDLTAPVLSLSLGAPALFRYGGLKRTDPSRSIRLRAGDALVIGGPSRLIFHGIDRVLAAGDLLDPGEPALPELPAGWRLNLTARRVSPPVAGPVAAKP</sequence>
<protein>
    <submittedName>
        <fullName evidence="8">Alkylated DNA repair dioxygenase</fullName>
    </submittedName>
</protein>
<feature type="binding site" evidence="5">
    <location>
        <position position="151"/>
    </location>
    <ligand>
        <name>substrate</name>
    </ligand>
</feature>
<dbReference type="OrthoDB" id="9796932at2"/>
<dbReference type="Gene3D" id="2.60.120.590">
    <property type="entry name" value="Alpha-ketoglutarate-dependent dioxygenase AlkB-like"/>
    <property type="match status" value="1"/>
</dbReference>
<evidence type="ECO:0000256" key="6">
    <source>
        <dbReference type="PIRSR" id="PIRSR604574-2"/>
    </source>
</evidence>
<evidence type="ECO:0000259" key="7">
    <source>
        <dbReference type="PROSITE" id="PS51471"/>
    </source>
</evidence>
<feature type="binding site" evidence="5">
    <location>
        <position position="125"/>
    </location>
    <ligand>
        <name>substrate</name>
    </ligand>
</feature>
<keyword evidence="1 6" id="KW-0479">Metal-binding</keyword>
<keyword evidence="4 6" id="KW-0408">Iron</keyword>
<evidence type="ECO:0000256" key="4">
    <source>
        <dbReference type="ARBA" id="ARBA00023004"/>
    </source>
</evidence>
<keyword evidence="3" id="KW-0560">Oxidoreductase</keyword>
<dbReference type="GO" id="GO:0008198">
    <property type="term" value="F:ferrous iron binding"/>
    <property type="evidence" value="ECO:0007669"/>
    <property type="project" value="TreeGrafter"/>
</dbReference>
<dbReference type="Pfam" id="PF13532">
    <property type="entry name" value="2OG-FeII_Oxy_2"/>
    <property type="match status" value="1"/>
</dbReference>
<evidence type="ECO:0000256" key="5">
    <source>
        <dbReference type="PIRSR" id="PIRSR604574-1"/>
    </source>
</evidence>
<dbReference type="Proteomes" id="UP000246058">
    <property type="component" value="Chromosome"/>
</dbReference>
<dbReference type="EMBL" id="CP029551">
    <property type="protein sequence ID" value="AWN34878.1"/>
    <property type="molecule type" value="Genomic_DNA"/>
</dbReference>
<dbReference type="GO" id="GO:0035513">
    <property type="term" value="P:oxidative RNA demethylation"/>
    <property type="evidence" value="ECO:0007669"/>
    <property type="project" value="TreeGrafter"/>
</dbReference>
<feature type="binding site" evidence="5">
    <location>
        <position position="63"/>
    </location>
    <ligand>
        <name>substrate</name>
    </ligand>
</feature>
<dbReference type="RefSeq" id="WP_109950010.1">
    <property type="nucleotide sequence ID" value="NZ_CP029551.1"/>
</dbReference>
<dbReference type="AlphaFoldDB" id="A0A2U8VN25"/>
<dbReference type="InterPro" id="IPR004574">
    <property type="entry name" value="Alkb"/>
</dbReference>
<dbReference type="SUPFAM" id="SSF51197">
    <property type="entry name" value="Clavaminate synthase-like"/>
    <property type="match status" value="1"/>
</dbReference>
<keyword evidence="2 8" id="KW-0223">Dioxygenase</keyword>
<feature type="binding site" evidence="5">
    <location>
        <begin position="110"/>
        <end position="112"/>
    </location>
    <ligand>
        <name>2-oxoglutarate</name>
        <dbReference type="ChEBI" id="CHEBI:16810"/>
    </ligand>
</feature>
<feature type="binding site" evidence="5">
    <location>
        <begin position="204"/>
        <end position="210"/>
    </location>
    <ligand>
        <name>2-oxoglutarate</name>
        <dbReference type="ChEBI" id="CHEBI:16810"/>
    </ligand>
</feature>
<evidence type="ECO:0000256" key="1">
    <source>
        <dbReference type="ARBA" id="ARBA00022723"/>
    </source>
</evidence>
<dbReference type="KEGG" id="meti:DK427_03255"/>
<dbReference type="InterPro" id="IPR027450">
    <property type="entry name" value="AlkB-like"/>
</dbReference>
<dbReference type="GO" id="GO:0035516">
    <property type="term" value="F:broad specificity oxidative DNA demethylase activity"/>
    <property type="evidence" value="ECO:0007669"/>
    <property type="project" value="TreeGrafter"/>
</dbReference>
<dbReference type="GO" id="GO:0005737">
    <property type="term" value="C:cytoplasm"/>
    <property type="evidence" value="ECO:0007669"/>
    <property type="project" value="TreeGrafter"/>
</dbReference>
<feature type="domain" description="Fe2OG dioxygenase" evidence="7">
    <location>
        <begin position="103"/>
        <end position="213"/>
    </location>
</feature>
<organism evidence="8 9">
    <name type="scientific">Methylobacterium radiodurans</name>
    <dbReference type="NCBI Taxonomy" id="2202828"/>
    <lineage>
        <taxon>Bacteria</taxon>
        <taxon>Pseudomonadati</taxon>
        <taxon>Pseudomonadota</taxon>
        <taxon>Alphaproteobacteria</taxon>
        <taxon>Hyphomicrobiales</taxon>
        <taxon>Methylobacteriaceae</taxon>
        <taxon>Methylobacterium</taxon>
    </lineage>
</organism>
<evidence type="ECO:0000256" key="2">
    <source>
        <dbReference type="ARBA" id="ARBA00022964"/>
    </source>
</evidence>